<dbReference type="PANTHER" id="PTHR33376:SF3">
    <property type="entry name" value="C4-DICARBOXYLATE-BINDING PROTEIN"/>
    <property type="match status" value="1"/>
</dbReference>
<accession>A0A095ZAC2</accession>
<dbReference type="GO" id="GO:0055085">
    <property type="term" value="P:transmembrane transport"/>
    <property type="evidence" value="ECO:0007669"/>
    <property type="project" value="InterPro"/>
</dbReference>
<evidence type="ECO:0000256" key="2">
    <source>
        <dbReference type="SAM" id="MobiDB-lite"/>
    </source>
</evidence>
<evidence type="ECO:0000313" key="4">
    <source>
        <dbReference type="EMBL" id="KGF05414.1"/>
    </source>
</evidence>
<dbReference type="AlphaFoldDB" id="A0A095ZAC2"/>
<feature type="signal peptide" evidence="3">
    <location>
        <begin position="1"/>
        <end position="20"/>
    </location>
</feature>
<dbReference type="PANTHER" id="PTHR33376">
    <property type="match status" value="1"/>
</dbReference>
<organism evidence="4 5">
    <name type="scientific">Anaerococcus lactolyticus S7-1-13</name>
    <dbReference type="NCBI Taxonomy" id="1284686"/>
    <lineage>
        <taxon>Bacteria</taxon>
        <taxon>Bacillati</taxon>
        <taxon>Bacillota</taxon>
        <taxon>Tissierellia</taxon>
        <taxon>Tissierellales</taxon>
        <taxon>Peptoniphilaceae</taxon>
        <taxon>Anaerococcus</taxon>
    </lineage>
</organism>
<feature type="region of interest" description="Disordered" evidence="2">
    <location>
        <begin position="25"/>
        <end position="47"/>
    </location>
</feature>
<dbReference type="InterPro" id="IPR018389">
    <property type="entry name" value="DctP_fam"/>
</dbReference>
<dbReference type="PROSITE" id="PS51257">
    <property type="entry name" value="PROKAR_LIPOPROTEIN"/>
    <property type="match status" value="1"/>
</dbReference>
<dbReference type="Gene3D" id="3.40.190.170">
    <property type="entry name" value="Bacterial extracellular solute-binding protein, family 7"/>
    <property type="match status" value="1"/>
</dbReference>
<reference evidence="4 5" key="1">
    <citation type="submission" date="2014-07" db="EMBL/GenBank/DDBJ databases">
        <authorList>
            <person name="McCorrison J."/>
            <person name="Sanka R."/>
            <person name="Torralba M."/>
            <person name="Gillis M."/>
            <person name="Haft D.H."/>
            <person name="Methe B."/>
            <person name="Sutton G."/>
            <person name="Nelson K.E."/>
        </authorList>
    </citation>
    <scope>NUCLEOTIDE SEQUENCE [LARGE SCALE GENOMIC DNA]</scope>
    <source>
        <strain evidence="4 5">S7-1-13</strain>
    </source>
</reference>
<keyword evidence="1 3" id="KW-0732">Signal</keyword>
<evidence type="ECO:0000256" key="1">
    <source>
        <dbReference type="ARBA" id="ARBA00022729"/>
    </source>
</evidence>
<dbReference type="NCBIfam" id="NF037995">
    <property type="entry name" value="TRAP_S1"/>
    <property type="match status" value="1"/>
</dbReference>
<dbReference type="Pfam" id="PF03480">
    <property type="entry name" value="DctP"/>
    <property type="match status" value="1"/>
</dbReference>
<dbReference type="EMBL" id="JRMW01000015">
    <property type="protein sequence ID" value="KGF05414.1"/>
    <property type="molecule type" value="Genomic_DNA"/>
</dbReference>
<dbReference type="CDD" id="cd13669">
    <property type="entry name" value="PBP2_TRAP_TM0322_like"/>
    <property type="match status" value="1"/>
</dbReference>
<proteinExistence type="predicted"/>
<dbReference type="Proteomes" id="UP000029579">
    <property type="component" value="Unassembled WGS sequence"/>
</dbReference>
<feature type="chain" id="PRO_5039307855" evidence="3">
    <location>
        <begin position="21"/>
        <end position="361"/>
    </location>
</feature>
<sequence>MMKKRILATALLLASVFAFSACGGKDNKEGKDAKEETKVESKEDKDTAKDEKKDDFKIVLKLSHVFAPGEQLTISTDKAAKAITERTNGAVEIQTYPQGQLPTYKDGLEQVANGADFISVEDPSYLGDYVPDFKALVGPFLYKDIDQYTKMTQTDLVKGMIQKLEDEHKIKVLSLNYTFGFRNLMTNKVIEKPEDLKGMKIRVPGSQIFIDTINAMGATATPMAFSETISAVGQKAVDGLEGTVDAMGANGSAEVVKNVALTRHFLGVCGIYINKDVFDSIPKEYQDIIVEEFTKNGEEMTEKVKNNYESQKKALEDDHGIKFNDVDYEAFQKACMPVYDKMEGISDGILDKLLAEIEKMK</sequence>
<evidence type="ECO:0000313" key="5">
    <source>
        <dbReference type="Proteomes" id="UP000029579"/>
    </source>
</evidence>
<gene>
    <name evidence="4" type="ORF">HMPREF1630_00880</name>
</gene>
<name>A0A095ZAC2_9FIRM</name>
<dbReference type="InterPro" id="IPR038404">
    <property type="entry name" value="TRAP_DctP_sf"/>
</dbReference>
<comment type="caution">
    <text evidence="4">The sequence shown here is derived from an EMBL/GenBank/DDBJ whole genome shotgun (WGS) entry which is preliminary data.</text>
</comment>
<dbReference type="eggNOG" id="COG1638">
    <property type="taxonomic scope" value="Bacteria"/>
</dbReference>
<protein>
    <submittedName>
        <fullName evidence="4">C4-dicarboxylate ABC transporter substrate-binding protein</fullName>
    </submittedName>
</protein>
<dbReference type="OrthoDB" id="9815946at2"/>
<evidence type="ECO:0000256" key="3">
    <source>
        <dbReference type="SAM" id="SignalP"/>
    </source>
</evidence>